<dbReference type="Proteomes" id="UP000202420">
    <property type="component" value="Segment"/>
</dbReference>
<accession>A7K8R6</accession>
<protein>
    <submittedName>
        <fullName evidence="1">Uncharacterized protein z306L</fullName>
    </submittedName>
</protein>
<sequence length="66" mass="7915">MSTYVFKKCLWSLRDTFKEASRDIILHHWHPIKIHHGIFTYSVILQLDEFFIAVLRKLVLHRPLGV</sequence>
<proteinExistence type="predicted"/>
<evidence type="ECO:0000313" key="1">
    <source>
        <dbReference type="EMBL" id="ABT16440.1"/>
    </source>
</evidence>
<reference evidence="1 2" key="1">
    <citation type="submission" date="2006-09" db="EMBL/GenBank/DDBJ databases">
        <title>Sequence and annotation of the 288-kb ATCV-1 virus that infects an endosymbiotic Chlorella strain of the heliozoon Acanthocystis turfacea.</title>
        <authorList>
            <person name="Fitzgerald L.A."/>
            <person name="Graves M.V."/>
            <person name="Li X."/>
            <person name="Pfitzner A.J.P."/>
            <person name="Hartigan J."/>
            <person name="Van Etten J.L."/>
        </authorList>
    </citation>
    <scope>NUCLEOTIDE SEQUENCE [LARGE SCALE GENOMIC DNA]</scope>
    <source>
        <strain evidence="1 2">ATCV-1</strain>
    </source>
</reference>
<dbReference type="KEGG" id="vg:5470665"/>
<keyword evidence="2" id="KW-1185">Reference proteome</keyword>
<evidence type="ECO:0000313" key="2">
    <source>
        <dbReference type="Proteomes" id="UP000202420"/>
    </source>
</evidence>
<dbReference type="EMBL" id="EF101928">
    <property type="protein sequence ID" value="ABT16440.1"/>
    <property type="molecule type" value="Genomic_DNA"/>
</dbReference>
<dbReference type="RefSeq" id="YP_001426787.1">
    <property type="nucleotide sequence ID" value="NC_008724.1"/>
</dbReference>
<gene>
    <name evidence="1" type="primary">z306L</name>
    <name evidence="1" type="ORF">ATCV1_z306L</name>
</gene>
<organism evidence="1 2">
    <name type="scientific">Chlorovirus heliozoae</name>
    <dbReference type="NCBI Taxonomy" id="322019"/>
    <lineage>
        <taxon>Viruses</taxon>
        <taxon>Varidnaviria</taxon>
        <taxon>Bamfordvirae</taxon>
        <taxon>Nucleocytoviricota</taxon>
        <taxon>Megaviricetes</taxon>
        <taxon>Algavirales</taxon>
        <taxon>Phycodnaviridae</taxon>
        <taxon>Chlorovirus</taxon>
    </lineage>
</organism>
<name>A7K8R6_9PHYC</name>
<dbReference type="GeneID" id="5470665"/>